<evidence type="ECO:0000256" key="7">
    <source>
        <dbReference type="PROSITE-ProRule" id="PRU00042"/>
    </source>
</evidence>
<evidence type="ECO:0000256" key="3">
    <source>
        <dbReference type="ARBA" id="ARBA00022737"/>
    </source>
</evidence>
<evidence type="ECO:0000256" key="2">
    <source>
        <dbReference type="ARBA" id="ARBA00022723"/>
    </source>
</evidence>
<dbReference type="GO" id="GO:0008270">
    <property type="term" value="F:zinc ion binding"/>
    <property type="evidence" value="ECO:0007669"/>
    <property type="project" value="UniProtKB-KW"/>
</dbReference>
<evidence type="ECO:0000256" key="5">
    <source>
        <dbReference type="ARBA" id="ARBA00022833"/>
    </source>
</evidence>
<dbReference type="PROSITE" id="PS50157">
    <property type="entry name" value="ZINC_FINGER_C2H2_2"/>
    <property type="match status" value="1"/>
</dbReference>
<name>A0A2G8L256_STIJA</name>
<evidence type="ECO:0000256" key="1">
    <source>
        <dbReference type="ARBA" id="ARBA00004123"/>
    </source>
</evidence>
<sequence length="85" mass="9581">MIDKKVFSKEKSYKCKLCEETFPSLSARSQEKTHGESKPFGCETCGKAFIKQYLLNAHQKIHNGLEIISAGFVKVHSEEKPSCES</sequence>
<dbReference type="Proteomes" id="UP000230750">
    <property type="component" value="Unassembled WGS sequence"/>
</dbReference>
<dbReference type="GO" id="GO:0005634">
    <property type="term" value="C:nucleus"/>
    <property type="evidence" value="ECO:0007669"/>
    <property type="project" value="UniProtKB-SubCell"/>
</dbReference>
<dbReference type="Pfam" id="PF13912">
    <property type="entry name" value="zf-C2H2_6"/>
    <property type="match status" value="1"/>
</dbReference>
<comment type="subcellular location">
    <subcellularLocation>
        <location evidence="1">Nucleus</location>
    </subcellularLocation>
</comment>
<keyword evidence="6" id="KW-0539">Nucleus</keyword>
<dbReference type="PANTHER" id="PTHR24388">
    <property type="entry name" value="ZINC FINGER PROTEIN"/>
    <property type="match status" value="1"/>
</dbReference>
<organism evidence="9 10">
    <name type="scientific">Stichopus japonicus</name>
    <name type="common">Sea cucumber</name>
    <dbReference type="NCBI Taxonomy" id="307972"/>
    <lineage>
        <taxon>Eukaryota</taxon>
        <taxon>Metazoa</taxon>
        <taxon>Echinodermata</taxon>
        <taxon>Eleutherozoa</taxon>
        <taxon>Echinozoa</taxon>
        <taxon>Holothuroidea</taxon>
        <taxon>Aspidochirotacea</taxon>
        <taxon>Aspidochirotida</taxon>
        <taxon>Stichopodidae</taxon>
        <taxon>Apostichopus</taxon>
    </lineage>
</organism>
<keyword evidence="5" id="KW-0862">Zinc</keyword>
<dbReference type="SUPFAM" id="SSF57667">
    <property type="entry name" value="beta-beta-alpha zinc fingers"/>
    <property type="match status" value="1"/>
</dbReference>
<dbReference type="InterPro" id="IPR050527">
    <property type="entry name" value="Snail/Krueppel_Znf"/>
</dbReference>
<protein>
    <submittedName>
        <fullName evidence="9">Putative zinc finger protein</fullName>
    </submittedName>
</protein>
<keyword evidence="2" id="KW-0479">Metal-binding</keyword>
<comment type="caution">
    <text evidence="9">The sequence shown here is derived from an EMBL/GenBank/DDBJ whole genome shotgun (WGS) entry which is preliminary data.</text>
</comment>
<keyword evidence="3" id="KW-0677">Repeat</keyword>
<dbReference type="InterPro" id="IPR013087">
    <property type="entry name" value="Znf_C2H2_type"/>
</dbReference>
<reference evidence="9 10" key="1">
    <citation type="journal article" date="2017" name="PLoS Biol.">
        <title>The sea cucumber genome provides insights into morphological evolution and visceral regeneration.</title>
        <authorList>
            <person name="Zhang X."/>
            <person name="Sun L."/>
            <person name="Yuan J."/>
            <person name="Sun Y."/>
            <person name="Gao Y."/>
            <person name="Zhang L."/>
            <person name="Li S."/>
            <person name="Dai H."/>
            <person name="Hamel J.F."/>
            <person name="Liu C."/>
            <person name="Yu Y."/>
            <person name="Liu S."/>
            <person name="Lin W."/>
            <person name="Guo K."/>
            <person name="Jin S."/>
            <person name="Xu P."/>
            <person name="Storey K.B."/>
            <person name="Huan P."/>
            <person name="Zhang T."/>
            <person name="Zhou Y."/>
            <person name="Zhang J."/>
            <person name="Lin C."/>
            <person name="Li X."/>
            <person name="Xing L."/>
            <person name="Huo D."/>
            <person name="Sun M."/>
            <person name="Wang L."/>
            <person name="Mercier A."/>
            <person name="Li F."/>
            <person name="Yang H."/>
            <person name="Xiang J."/>
        </authorList>
    </citation>
    <scope>NUCLEOTIDE SEQUENCE [LARGE SCALE GENOMIC DNA]</scope>
    <source>
        <strain evidence="9">Shaxun</strain>
        <tissue evidence="9">Muscle</tissue>
    </source>
</reference>
<keyword evidence="4 7" id="KW-0863">Zinc-finger</keyword>
<evidence type="ECO:0000256" key="4">
    <source>
        <dbReference type="ARBA" id="ARBA00022771"/>
    </source>
</evidence>
<dbReference type="FunFam" id="3.30.160.60:FF:001111">
    <property type="entry name" value="Zinc finger protein 92 homolog"/>
    <property type="match status" value="1"/>
</dbReference>
<evidence type="ECO:0000313" key="9">
    <source>
        <dbReference type="EMBL" id="PIK54349.1"/>
    </source>
</evidence>
<dbReference type="Gene3D" id="3.30.160.60">
    <property type="entry name" value="Classic Zinc Finger"/>
    <property type="match status" value="1"/>
</dbReference>
<feature type="domain" description="C2H2-type" evidence="8">
    <location>
        <begin position="40"/>
        <end position="67"/>
    </location>
</feature>
<keyword evidence="10" id="KW-1185">Reference proteome</keyword>
<gene>
    <name evidence="9" type="ORF">BSL78_08725</name>
</gene>
<dbReference type="PANTHER" id="PTHR24388:SF54">
    <property type="entry name" value="PROTEIN ESCARGOT"/>
    <property type="match status" value="1"/>
</dbReference>
<dbReference type="AlphaFoldDB" id="A0A2G8L256"/>
<proteinExistence type="predicted"/>
<accession>A0A2G8L256</accession>
<dbReference type="GO" id="GO:0000981">
    <property type="term" value="F:DNA-binding transcription factor activity, RNA polymerase II-specific"/>
    <property type="evidence" value="ECO:0007669"/>
    <property type="project" value="TreeGrafter"/>
</dbReference>
<evidence type="ECO:0000313" key="10">
    <source>
        <dbReference type="Proteomes" id="UP000230750"/>
    </source>
</evidence>
<dbReference type="Pfam" id="PF00096">
    <property type="entry name" value="zf-C2H2"/>
    <property type="match status" value="1"/>
</dbReference>
<dbReference type="EMBL" id="MRZV01000251">
    <property type="protein sequence ID" value="PIK54349.1"/>
    <property type="molecule type" value="Genomic_DNA"/>
</dbReference>
<dbReference type="OrthoDB" id="9613619at2759"/>
<evidence type="ECO:0000259" key="8">
    <source>
        <dbReference type="PROSITE" id="PS50157"/>
    </source>
</evidence>
<evidence type="ECO:0000256" key="6">
    <source>
        <dbReference type="ARBA" id="ARBA00023242"/>
    </source>
</evidence>
<dbReference type="STRING" id="307972.A0A2G8L256"/>
<dbReference type="PROSITE" id="PS00028">
    <property type="entry name" value="ZINC_FINGER_C2H2_1"/>
    <property type="match status" value="1"/>
</dbReference>
<dbReference type="InterPro" id="IPR036236">
    <property type="entry name" value="Znf_C2H2_sf"/>
</dbReference>
<dbReference type="GO" id="GO:0000978">
    <property type="term" value="F:RNA polymerase II cis-regulatory region sequence-specific DNA binding"/>
    <property type="evidence" value="ECO:0007669"/>
    <property type="project" value="TreeGrafter"/>
</dbReference>